<sequence>MNEFPLSAAQRSIWFAQEMDAETPLAIAQYVDVRGPLDTALLSAVGRDVAREYDTVMVRLRPTDTGPVQVVDRTLRDEMLHLDFRDRADPHADALNWMYEEFSRPVDLYTDRLLEVATVRVEDRRWFWYTRIHHMLLDGYGASVFAERVAEVYTARVRGTQPGPNRAGTLGALVDDDLAYRASPRFERDRAYWAQRLRGLPDPIRLADGAGRPAARSRISGVVLTSADRAAIGRVCDQLSTTLPALVSATAALYLARMADADEVALSLPVSARTNALLRRSGGMVSNVLPVRASVSATTTVRELIAEVGAQILGGLRHQRFRFEDMQGSGAGGPRGGTRAFFGPAVNVMTFRGDVVLGECVGSATILSTGPVEDLAFDVYSGIGDGDIRIDLEANPSIYTDADLDGHRDRFLSLLRSVLSADSESLAVDAPMSGGHGIGSVRSGPDAPPALALPEVFSRTVERHGDAVAIVAGSQRLTYVEVDARANRLARLLIARGVGPGTIVAILLRRGVHAIVAQLAVGKAGGAFVPVDPTLPADRVQFLLKDSRADVGITDEGRGRAAGAGTWLRMGSADLDVEYLTASPAPVTDADRRTPLHIDHPAYMIYTSGSTGTPKGVVVSHRGIASFADEQRRRYGVGPGSRTLHFASPSFDASVLELLLAVTDGGTMVIASTDVYGGADLANLLATERVTHAFVTPAALATVDHTDLFDLRVVVVGGEACSADLVARWAPGRRMFNAYGPTECTIMATVSGPLTAGEPVDLGAPITGTGVIVLDHRLRPVPVGGVGELYVFGHGVGLGYHRRAALTAGRYLPNPMAGNGSRMYRTGDVVRLGASGALFYVGRSDDQVKVRGYRIELGEVDAALRAVVGVAFAVADVREVAGRPTLVAYVQPESSSARSGFDSVVLDHVRKILPAYSVPAIVVTVDKIALTVSGKIDRAALPTPERVPHEYVAPRTELETTVAKHFASILSSDDTDEQGFGATDDFFAVGGNSLSATRLASALGSELGVTVPVRSVFENPTVAALAVHVGNLDPAQGVLPLRRYDIGSGSVPVSPAQHRMWVLNQFDTGKATYNVPMALRLRGPLNSDALATAVADLLERHESLRTSYPDTPDGPVQRVHAVDELTGRLELGAVSMSESAALQRFHEVASIGFDVTHAVPLHIELVRVGADDHLLVCVVHHIGADGSSTAPLARDLAAAYRARTAGAAPEWTALPVRYRDYTLWHSEMMGSEGDPDSVVSRQLRFWMDRLGGMPDRIELPLDRPRPAIASLRGGRVYRVVNAETVHSIAEFGVRTGTTPFMVTHAVLAVLLARVTGSDDVAVGTPVAGRGEPDLADLVGMFVGTVVLRNRIRLDLSFDDVVRNVRSDDLAALENADVPFERLVELMNPPRSAGHHPLVQVGFSYQNMAPNRFDLESVEVEVVHADIDVAKFDLHLTVVEADGTLDVQWEYARDLFDHESVERLADMYERVLVGALERPNVAVGDLDVVAAEQLSTIGLDVVPESGVDRTLVDFFVDVAGAFAGSIALVDASAADLTTTYSELLARVNARARALIAAGVGPEDRVAIALPRSAELVETVLAVLVAGGAYVPLDPSSPGERVAAVLSSCGPAVVIAELGGVVADGAGALSIPVLRPSATGDGGVVHDVERRTPLRPSNTAYVVYTSGSTGTPKGVAVSHRAIATQLRWKCERFPLGPADTTLFKTPTTFDLSVWELFWPLLCGARLVIAAPDGHRDPAYIADLIERHGVTAAHFVPSLLDAHLDAVGERSTDGSGLSRILCIGEALNAVTAERAQRVTGASVVNLYGPTEAAVGVTVHGVDASDASGITGTVSIGGAVPGTRIYVLDGRLHPVPPGVRGEMYLAGAQLASFYEGRPDLTCERFVADPFVGGRMYRTGDMARVRPDGNLEYLGRNDLQVKIRGQRIELGEIEGALLRDRRIASAAVTVHGGERLAAYVVAAQLDTDEVLASLREKLPTYMVPATVTVLDSLPLGGTGKLDRRRLPDPGVAPARFDPPATATERTVAGIVADLLGLEDRVGAGDNFFDLGGNSLTATRVTARVGAALDVHVPVTAVFEAPTVRGLARWVDRTRTEALPPITPRDRAIPALLSSSQMRMWVLNQLDVTSPLYNLPLSVRLSGDVDRGAMVAALTDVLARHEILRTVYPAAGGVPQQVVVECAAPEPESDAEAMIVRGFDVTVDVPIRWAMSAASTETDVTMVFHHIAADGASFAPLMRDLMTAYVHRVTGTVSTLPALGVQYADFASWQRRLLGTRSENRHPVLRRQSEYLADVLRALPGPLALPTDRARPANPSHRGRTITSSIPTRVLRDLRPVIERGTTLFMVAHTALAVVLSRLCGTTDVVIGTPVSGRGRAELDDLVGMFVSTLVLRTDIDPSATLGELVTRVAAADVAAFASPDIPFDEIVDRFEPDRAAAVHPIFQVMLAFQDAVPEPVDIAGIHATVAPLDLPVSRFDLHVTIDVPSSDTHDALVRWTFATDLFDASTVTDFSAMFLRVLDALARDRSVPLDRLDVLGPDRRREVQKWSRGEDSAEPTFVLPDLLENTMHVDGDTIIVTSGGTSVTRSEFTRRVARAARVLIAHGVGPDAVVGVALERSLDMFVALHAVVVAGGAYLPIDVSQPASRTEAMLRAAKPVLIVAEDADTFDSATALHPRALTEPSVSEGPLHRGERLSVLRPDHLAYVIFTSGSTGEPKGVGVSHAGIVNRLAWMQHDYPIDSSDTVLHKTPITFDVSVWELFWGPISGARTVIAGPGEHRDPVRIAELVDAQSVSVIHFVPSMLDVFVAGPGGQFHDSLRLLFTSGEALAPPTVAAVRSRTHAAVHNLYGPTEASVDVTSHEVASYGAAPALAERVPIGGPVSGVTTTVLDDRLRPVDGGVSGELYLGGVQLARGYLRRPGLTATRFVADPAGGGRRVYRTGDVVRWRRPLDDERPVLEYLGRSDFQVKIRGQRVELGEIESVLLAHRDVSAAVVTVTSDPSELIAHVVASVVGDAEGVLREHVRHRLPGHMVPSRVVFLDALPLGSAGKVDRRALPDPGRRTFTVVPPRTDSERVVADVFAGLLGGDEVGAHSDFFEVGGNSLTASRVVAEIRHRLGVTISLGDVFTARTVAALAHLVDDTEPDEVAQRAALVRPARIPLSAQQYRMWVHSRIDPTSGAYNIVAPMTVDGRVDVSALRAAVTDVLVRHEALRTVYPEDADGPYQSVLDPAAAVPMSENVVVRIDPSHDAAERAMQGFDLESSLPLRLLVQQSSDETTLVLVVHHIAADGWSMGVLSTDIAAAYAARSADRSPVWAGRAGSFVDAMLRRSARAGAVNDPNSVAAAQRDYWVDRLRDAPAATVVPSDRPRPPMPTHRGSAVGARVGERDLARLSTLAGRLGTGLFAVLHAALVTALARSGAGDDVVLGVPTAGRDDADTVDTVGMFVTMVPMRTRYRPKATPVMAIEESAAAVVAALAHRDVELDDVVDALGIVRDSALHPIFQVTLNFDESARPAAESVAMTDIDVAAARFDMEFTATRSGDGLDLRLVFSDDLYVPSTARAVLDRYAMVLQEMGAEPERALHLVDLGPRVPLPEGTNESEPRFLSDVLAAAGDVVDGRDGSVHSAADISTSARKLARLLIGHGVGGEDIVALALTRSISSVTAVHAVALTGAAFVPVDPALPAERIAYMLADSGASLVVTTSDVCPQLPSAPVLVLDADDTVDALLAHDSGPIAERERSRPRHLDQPAYLIYTSGSTGIPKAVATTHRGIAAFADEQVRRYDVRSGDTTLHFASPSFDASVLELLMAARGGATMVVAPTDVYGGDELAELLERLAVTHAFLTPGALDTIGDHDLPALQTIVVGGDVCPPALAHRWIGRGRRVFDAYGPTESTVMATLAGPLEASDVTASVPVGRPIGGTSVQLLDPMLGRTPLGVVGEMYIAGAGLARGYRNRPALTAATFVADPFGPAGSRRYRTGDLVRWIDLESGHALEHVGRADSQVKIRGHRVEIGEVERAVRANYGVDACIVTAREGMLVAYVQGSAIRPRAVFDELRKSLPAYMIPNFVTVVESIPLTTSGKVDLRALPEPEIVAREFVAPTGAHEVTIAGIVEDVLGMPRVGADDNLFEVGGNSLSATRVVSRIRRATGRNVAVRDLFDAPTVRGLAERVGRADVVKEAELGTLARPSIVPLSPAQQRMWFLNRLDPSSTTENVPIVLKLTGDLDLAAFQSALTDLVERHEALRTVYPDSVDGPHQVVVDPQDAPVKIFPQLVSEAALLRAVDAVVHTGFDVTAAPPLRAELFAVDDLARGARPVHVCVVVVHHISADGVSVVRLAGELATAYSARSRGAAPQWQPLRVQYADFAVWQQHVLDTSGSRAASEQQYWTERLRDAPSVLELPADRARPPRRSGRGRRVSFALDARTHRAMAEVAAAHDSSVFMVAHTAFAILLGRLGGVSDVVVGTPVAGRGHEDLDGVVGMFVNMVALRSTLPAALAGRDALEQVRHHDLDAFAHAETPFDRVVEYVDPPRSRAHHPVFQVALSFQNIGVAAAELDGVDVEILDDDTEVAEFDLHMTLVDTHDENGAEGPVEGSISYSTDLFDVATVESFARRFERVLAHLIGDPSRPIGAYDVLLDSDVTGTAAVVGPASSTTLADAFVTSSSANPDAVAVRFCGTSLTYAGFASRVHGLARRLIALGVGPETTAALAMSRGVDQLVAMYAVVVAGGAYVPVDGAAERVRTILDTARPVVVLVAEDDPSPHLDVPVLDVRTVSDADCTPISDVDRIAPLRPQHPAYVLFTSGSTGIPKGVSVSHAAVAEQLQWMQRRYPLSGDDAVLVKTSAGFDLSVWEYWWAARVGARMVLAPVGAERDPRELAAVMADEDVTVLCTVPSSLSMLIGTDSVPDSLRRILCIGEELPPELGSAVAASSAAELHNLYGPTEAAVSVTGHEVRPPFGARIPIGTPQDAVGTAILDERLRPVVGSGVGELYLSGPQLARGYHRDPVRTALSFVARSSGERMYRTGDLVRRRPGGALDYVGRSDSQIKIRGFRIEIGEVESALRGVDGVVDAAVVAADLGTDRARLAAYVVRTDAAVTVRDSLRELLPAYMIPTSITEVDVLPRSVTGKVDRARLPVPAPVRREYVAPRSSTEKLVCSIVADVTGSEKVGVDHGFFELGGNSLAATSVASKIEQAVGTRVPVRVLFDTDTLGELAAAVDALSETEDSDRPDVCVRRTESNEAPAAPAQERILHWVSTRRTQDWNVPVALRLVGELDIDVVRASVADLVSAHDSLRTVHAQTESAPWLRVLEHAVPELDVIAVTESALADALDAFARSPIDVTTETPVRVRLFECGPANHVLAVVVHHLVADGRAMAVLMRDMLTAFAARTAGAPGLPAGRVRYVDYAAWRHDVLGDPRDPSTEFARQLRHWDALMARESDRPRLRTDRPRPAVWESAGGAVEFRIEPNRHAKLGLLARSADAGVFVVLQAAFAVVLARRGDDPDVTVATATANRPHPDLADVVGNFSEDLPMRLSVNDSRTFRDLMGGVRRALADGLANPDVSAPRLAAALGVPITTAEHPFFPATLIVQPAADMVDSIDIGGVTVSREPIANTVAKHELEITLAEHPDSGGLDGTLLYPLSLFDPSTAESVVQGFLAVLDAVAADADPTVAELKELL</sequence>
<dbReference type="PANTHER" id="PTHR45527">
    <property type="entry name" value="NONRIBOSOMAL PEPTIDE SYNTHETASE"/>
    <property type="match status" value="1"/>
</dbReference>
<dbReference type="SMART" id="SM00823">
    <property type="entry name" value="PKS_PP"/>
    <property type="match status" value="5"/>
</dbReference>
<dbReference type="InterPro" id="IPR020806">
    <property type="entry name" value="PKS_PP-bd"/>
</dbReference>
<comment type="caution">
    <text evidence="6">The sequence shown here is derived from an EMBL/GenBank/DDBJ whole genome shotgun (WGS) entry which is preliminary data.</text>
</comment>
<dbReference type="NCBIfam" id="NF003417">
    <property type="entry name" value="PRK04813.1"/>
    <property type="match status" value="5"/>
</dbReference>
<dbReference type="InterPro" id="IPR006162">
    <property type="entry name" value="Ppantetheine_attach_site"/>
</dbReference>
<evidence type="ECO:0000313" key="6">
    <source>
        <dbReference type="EMBL" id="GGG23273.1"/>
    </source>
</evidence>
<dbReference type="Proteomes" id="UP000654257">
    <property type="component" value="Unassembled WGS sequence"/>
</dbReference>
<keyword evidence="3" id="KW-0597">Phosphoprotein</keyword>
<dbReference type="PROSITE" id="PS00455">
    <property type="entry name" value="AMP_BINDING"/>
    <property type="match status" value="5"/>
</dbReference>
<dbReference type="InterPro" id="IPR009081">
    <property type="entry name" value="PP-bd_ACP"/>
</dbReference>
<dbReference type="EMBL" id="BMCU01000005">
    <property type="protein sequence ID" value="GGG23273.1"/>
    <property type="molecule type" value="Genomic_DNA"/>
</dbReference>
<dbReference type="Gene3D" id="3.30.559.10">
    <property type="entry name" value="Chloramphenicol acetyltransferase-like domain"/>
    <property type="match status" value="6"/>
</dbReference>
<feature type="domain" description="Carrier" evidence="5">
    <location>
        <begin position="5135"/>
        <end position="5210"/>
    </location>
</feature>
<dbReference type="InterPro" id="IPR036736">
    <property type="entry name" value="ACP-like_sf"/>
</dbReference>
<keyword evidence="7" id="KW-1185">Reference proteome</keyword>
<dbReference type="GO" id="GO:0003824">
    <property type="term" value="F:catalytic activity"/>
    <property type="evidence" value="ECO:0007669"/>
    <property type="project" value="InterPro"/>
</dbReference>
<keyword evidence="2" id="KW-0596">Phosphopantetheine</keyword>
<gene>
    <name evidence="6" type="ORF">GCM10007304_41350</name>
</gene>
<dbReference type="PROSITE" id="PS50075">
    <property type="entry name" value="CARRIER"/>
    <property type="match status" value="5"/>
</dbReference>
<dbReference type="Pfam" id="PF00501">
    <property type="entry name" value="AMP-binding"/>
    <property type="match status" value="5"/>
</dbReference>
<comment type="cofactor">
    <cofactor evidence="1">
        <name>pantetheine 4'-phosphate</name>
        <dbReference type="ChEBI" id="CHEBI:47942"/>
    </cofactor>
</comment>
<organism evidence="6 7">
    <name type="scientific">Rhodococcoides trifolii</name>
    <dbReference type="NCBI Taxonomy" id="908250"/>
    <lineage>
        <taxon>Bacteria</taxon>
        <taxon>Bacillati</taxon>
        <taxon>Actinomycetota</taxon>
        <taxon>Actinomycetes</taxon>
        <taxon>Mycobacteriales</taxon>
        <taxon>Nocardiaceae</taxon>
        <taxon>Rhodococcoides</taxon>
    </lineage>
</organism>
<dbReference type="Gene3D" id="3.30.300.30">
    <property type="match status" value="5"/>
</dbReference>
<dbReference type="PANTHER" id="PTHR45527:SF1">
    <property type="entry name" value="FATTY ACID SYNTHASE"/>
    <property type="match status" value="1"/>
</dbReference>
<dbReference type="InterPro" id="IPR010071">
    <property type="entry name" value="AA_adenyl_dom"/>
</dbReference>
<dbReference type="SUPFAM" id="SSF52777">
    <property type="entry name" value="CoA-dependent acyltransferases"/>
    <property type="match status" value="12"/>
</dbReference>
<reference evidence="6" key="2">
    <citation type="submission" date="2020-09" db="EMBL/GenBank/DDBJ databases">
        <authorList>
            <person name="Sun Q."/>
            <person name="Sedlacek I."/>
        </authorList>
    </citation>
    <scope>NUCLEOTIDE SEQUENCE</scope>
    <source>
        <strain evidence="6">CCM 7905</strain>
    </source>
</reference>
<dbReference type="CDD" id="cd19540">
    <property type="entry name" value="LCL_NRPS-like"/>
    <property type="match status" value="2"/>
</dbReference>
<dbReference type="SUPFAM" id="SSF56801">
    <property type="entry name" value="Acetyl-CoA synthetase-like"/>
    <property type="match status" value="5"/>
</dbReference>
<proteinExistence type="predicted"/>
<reference evidence="6" key="1">
    <citation type="journal article" date="2014" name="Int. J. Syst. Evol. Microbiol.">
        <title>Complete genome sequence of Corynebacterium casei LMG S-19264T (=DSM 44701T), isolated from a smear-ripened cheese.</title>
        <authorList>
            <consortium name="US DOE Joint Genome Institute (JGI-PGF)"/>
            <person name="Walter F."/>
            <person name="Albersmeier A."/>
            <person name="Kalinowski J."/>
            <person name="Ruckert C."/>
        </authorList>
    </citation>
    <scope>NUCLEOTIDE SEQUENCE</scope>
    <source>
        <strain evidence="6">CCM 7905</strain>
    </source>
</reference>
<dbReference type="Gene3D" id="3.40.50.1820">
    <property type="entry name" value="alpha/beta hydrolase"/>
    <property type="match status" value="1"/>
</dbReference>
<dbReference type="FunFam" id="3.40.50.980:FF:000001">
    <property type="entry name" value="Non-ribosomal peptide synthetase"/>
    <property type="match status" value="1"/>
</dbReference>
<dbReference type="InterPro" id="IPR001242">
    <property type="entry name" value="Condensation_dom"/>
</dbReference>
<evidence type="ECO:0000256" key="1">
    <source>
        <dbReference type="ARBA" id="ARBA00001957"/>
    </source>
</evidence>
<dbReference type="InterPro" id="IPR029058">
    <property type="entry name" value="AB_hydrolase_fold"/>
</dbReference>
<dbReference type="Gene3D" id="3.30.559.30">
    <property type="entry name" value="Nonribosomal peptide synthetase, condensation domain"/>
    <property type="match status" value="6"/>
</dbReference>
<dbReference type="InterPro" id="IPR025110">
    <property type="entry name" value="AMP-bd_C"/>
</dbReference>
<dbReference type="Gene3D" id="3.40.50.12780">
    <property type="entry name" value="N-terminal domain of ligase-like"/>
    <property type="match status" value="2"/>
</dbReference>
<dbReference type="InterPro" id="IPR045851">
    <property type="entry name" value="AMP-bd_C_sf"/>
</dbReference>
<feature type="domain" description="Carrier" evidence="5">
    <location>
        <begin position="2013"/>
        <end position="2089"/>
    </location>
</feature>
<dbReference type="Gene3D" id="2.30.38.10">
    <property type="entry name" value="Luciferase, Domain 3"/>
    <property type="match status" value="3"/>
</dbReference>
<dbReference type="GO" id="GO:0008610">
    <property type="term" value="P:lipid biosynthetic process"/>
    <property type="evidence" value="ECO:0007669"/>
    <property type="project" value="UniProtKB-ARBA"/>
</dbReference>
<protein>
    <recommendedName>
        <fullName evidence="5">Carrier domain-containing protein</fullName>
    </recommendedName>
</protein>
<evidence type="ECO:0000256" key="4">
    <source>
        <dbReference type="SAM" id="MobiDB-lite"/>
    </source>
</evidence>
<dbReference type="Gene3D" id="1.10.1200.10">
    <property type="entry name" value="ACP-like"/>
    <property type="match status" value="4"/>
</dbReference>
<evidence type="ECO:0000256" key="2">
    <source>
        <dbReference type="ARBA" id="ARBA00022450"/>
    </source>
</evidence>
<dbReference type="NCBIfam" id="TIGR01733">
    <property type="entry name" value="AA-adenyl-dom"/>
    <property type="match status" value="5"/>
</dbReference>
<dbReference type="InterPro" id="IPR042099">
    <property type="entry name" value="ANL_N_sf"/>
</dbReference>
<dbReference type="InterPro" id="IPR020845">
    <property type="entry name" value="AMP-binding_CS"/>
</dbReference>
<feature type="domain" description="Carrier" evidence="5">
    <location>
        <begin position="953"/>
        <end position="1033"/>
    </location>
</feature>
<dbReference type="GO" id="GO:0043041">
    <property type="term" value="P:amino acid activation for nonribosomal peptide biosynthetic process"/>
    <property type="evidence" value="ECO:0007669"/>
    <property type="project" value="TreeGrafter"/>
</dbReference>
<dbReference type="GO" id="GO:0005737">
    <property type="term" value="C:cytoplasm"/>
    <property type="evidence" value="ECO:0007669"/>
    <property type="project" value="TreeGrafter"/>
</dbReference>
<dbReference type="RefSeq" id="WP_188546799.1">
    <property type="nucleotide sequence ID" value="NZ_BMCU01000005.1"/>
</dbReference>
<evidence type="ECO:0000313" key="7">
    <source>
        <dbReference type="Proteomes" id="UP000654257"/>
    </source>
</evidence>
<dbReference type="GO" id="GO:0031177">
    <property type="term" value="F:phosphopantetheine binding"/>
    <property type="evidence" value="ECO:0007669"/>
    <property type="project" value="InterPro"/>
</dbReference>
<dbReference type="PROSITE" id="PS00012">
    <property type="entry name" value="PHOSPHOPANTETHEINE"/>
    <property type="match status" value="3"/>
</dbReference>
<evidence type="ECO:0000259" key="5">
    <source>
        <dbReference type="PROSITE" id="PS50075"/>
    </source>
</evidence>
<dbReference type="Pfam" id="PF00550">
    <property type="entry name" value="PP-binding"/>
    <property type="match status" value="5"/>
</dbReference>
<feature type="domain" description="Carrier" evidence="5">
    <location>
        <begin position="4090"/>
        <end position="4165"/>
    </location>
</feature>
<evidence type="ECO:0000256" key="3">
    <source>
        <dbReference type="ARBA" id="ARBA00022553"/>
    </source>
</evidence>
<dbReference type="InterPro" id="IPR000873">
    <property type="entry name" value="AMP-dep_synth/lig_dom"/>
</dbReference>
<dbReference type="GO" id="GO:0044550">
    <property type="term" value="P:secondary metabolite biosynthetic process"/>
    <property type="evidence" value="ECO:0007669"/>
    <property type="project" value="TreeGrafter"/>
</dbReference>
<dbReference type="Pfam" id="PF13193">
    <property type="entry name" value="AMP-binding_C"/>
    <property type="match status" value="3"/>
</dbReference>
<dbReference type="Pfam" id="PF00668">
    <property type="entry name" value="Condensation"/>
    <property type="match status" value="6"/>
</dbReference>
<accession>A0A917LH68</accession>
<dbReference type="Gene3D" id="3.40.50.980">
    <property type="match status" value="6"/>
</dbReference>
<dbReference type="InterPro" id="IPR023213">
    <property type="entry name" value="CAT-like_dom_sf"/>
</dbReference>
<dbReference type="SUPFAM" id="SSF47336">
    <property type="entry name" value="ACP-like"/>
    <property type="match status" value="5"/>
</dbReference>
<feature type="domain" description="Carrier" evidence="5">
    <location>
        <begin position="3060"/>
        <end position="3135"/>
    </location>
</feature>
<feature type="region of interest" description="Disordered" evidence="4">
    <location>
        <begin position="3353"/>
        <end position="3373"/>
    </location>
</feature>
<dbReference type="CDD" id="cd05930">
    <property type="entry name" value="A_NRPS"/>
    <property type="match status" value="2"/>
</dbReference>
<name>A0A917LH68_9NOCA</name>